<feature type="non-terminal residue" evidence="2">
    <location>
        <position position="175"/>
    </location>
</feature>
<evidence type="ECO:0000313" key="3">
    <source>
        <dbReference type="Proteomes" id="UP001432027"/>
    </source>
</evidence>
<sequence>RIKRLKERFEAKEANEDREKLDQAKRKIVEFQNTMSNLTEESSQNYLEKKIKEIQETDVALKAKLNEEKERNHSMKMQLDEIDDANQTIIELRNTITHLTEEYSQNELENSVKLIEIQQNEATLKAKLNQEKERNHSMKVQVSGMNGSIDTLRAQIADFSQETEQLQKALKDESD</sequence>
<feature type="coiled-coil region" evidence="1">
    <location>
        <begin position="2"/>
        <end position="169"/>
    </location>
</feature>
<comment type="caution">
    <text evidence="2">The sequence shown here is derived from an EMBL/GenBank/DDBJ whole genome shotgun (WGS) entry which is preliminary data.</text>
</comment>
<dbReference type="Proteomes" id="UP001432027">
    <property type="component" value="Unassembled WGS sequence"/>
</dbReference>
<keyword evidence="1" id="KW-0175">Coiled coil</keyword>
<dbReference type="AlphaFoldDB" id="A0AAV5TZ69"/>
<evidence type="ECO:0000256" key="1">
    <source>
        <dbReference type="SAM" id="Coils"/>
    </source>
</evidence>
<dbReference type="EMBL" id="BTSX01000005">
    <property type="protein sequence ID" value="GMS99529.1"/>
    <property type="molecule type" value="Genomic_DNA"/>
</dbReference>
<protein>
    <submittedName>
        <fullName evidence="2">Uncharacterized protein</fullName>
    </submittedName>
</protein>
<reference evidence="2" key="1">
    <citation type="submission" date="2023-10" db="EMBL/GenBank/DDBJ databases">
        <title>Genome assembly of Pristionchus species.</title>
        <authorList>
            <person name="Yoshida K."/>
            <person name="Sommer R.J."/>
        </authorList>
    </citation>
    <scope>NUCLEOTIDE SEQUENCE</scope>
    <source>
        <strain evidence="2">RS0144</strain>
    </source>
</reference>
<keyword evidence="3" id="KW-1185">Reference proteome</keyword>
<gene>
    <name evidence="2" type="ORF">PENTCL1PPCAC_21704</name>
</gene>
<name>A0AAV5TZ69_9BILA</name>
<organism evidence="2 3">
    <name type="scientific">Pristionchus entomophagus</name>
    <dbReference type="NCBI Taxonomy" id="358040"/>
    <lineage>
        <taxon>Eukaryota</taxon>
        <taxon>Metazoa</taxon>
        <taxon>Ecdysozoa</taxon>
        <taxon>Nematoda</taxon>
        <taxon>Chromadorea</taxon>
        <taxon>Rhabditida</taxon>
        <taxon>Rhabditina</taxon>
        <taxon>Diplogasteromorpha</taxon>
        <taxon>Diplogasteroidea</taxon>
        <taxon>Neodiplogasteridae</taxon>
        <taxon>Pristionchus</taxon>
    </lineage>
</organism>
<proteinExistence type="predicted"/>
<accession>A0AAV5TZ69</accession>
<evidence type="ECO:0000313" key="2">
    <source>
        <dbReference type="EMBL" id="GMS99529.1"/>
    </source>
</evidence>
<feature type="non-terminal residue" evidence="2">
    <location>
        <position position="1"/>
    </location>
</feature>